<proteinExistence type="predicted"/>
<dbReference type="SUPFAM" id="SSF53756">
    <property type="entry name" value="UDP-Glycosyltransferase/glycogen phosphorylase"/>
    <property type="match status" value="1"/>
</dbReference>
<sequence>MHILMFGKMPPIQGGVSKATWVAATDLVTAGHTVTFISNANSMGYGFRQMGSASRIEATVAGFAGKLEIRQLEAVPRLSYIPWAPPYLSQLLGNAIAAAKSRTPDLVIGWYLEPYGVAASIFGRLADTPVILRHAGSDLGRLRKVADLGPLYDHCLASASRVVASKKHDAVQIVLDAGVRRESLVRPRGRRLDGSFWEPTRFDFEALVEEAEAFFSNYGFERDFLKMLTDWNREGLRCSDPIVGSYGKIEIAKGTYSLIDALDLLADRNVPVAYRALWSGAPDRFAHAFNHLASKKRLRGRTIILPPLPPWEVPAFIRSCSVITFLENNFPIAFHGPQIPREVLACGTPLILSGEIWSKVSFAAELADRTNVLRAEDPNNVAELASVLELAITDREMRASLSHHGKTLSRTIESTALPHDPLIDVIRSM</sequence>
<comment type="caution">
    <text evidence="1">The sequence shown here is derived from an EMBL/GenBank/DDBJ whole genome shotgun (WGS) entry which is preliminary data.</text>
</comment>
<dbReference type="RefSeq" id="WP_123169558.1">
    <property type="nucleotide sequence ID" value="NZ_QKOD01000010.1"/>
</dbReference>
<reference evidence="1 2" key="1">
    <citation type="journal article" date="2018" name="Mol. Plant Microbe Interact.">
        <title>Taxonomically Different Co-Microsymbionts of a Relict Legume, Oxytropis popoviana, Have Complementary Sets of Symbiotic Genes and Together Increase the Efficiency of Plant Nodulation.</title>
        <authorList>
            <person name="Safronova V."/>
            <person name="Belimov A."/>
            <person name="Sazanova A."/>
            <person name="Chirak E."/>
            <person name="Verkhozina A."/>
            <person name="Kuznetsova I."/>
            <person name="Andronov E."/>
            <person name="Puhalsky J."/>
            <person name="Tikhonovich I."/>
        </authorList>
    </citation>
    <scope>NUCLEOTIDE SEQUENCE [LARGE SCALE GENOMIC DNA]</scope>
    <source>
        <strain evidence="1 2">Opo-235</strain>
    </source>
</reference>
<evidence type="ECO:0008006" key="3">
    <source>
        <dbReference type="Google" id="ProtNLM"/>
    </source>
</evidence>
<evidence type="ECO:0000313" key="2">
    <source>
        <dbReference type="Proteomes" id="UP000275436"/>
    </source>
</evidence>
<evidence type="ECO:0000313" key="1">
    <source>
        <dbReference type="EMBL" id="RNJ42551.1"/>
    </source>
</evidence>
<dbReference type="Gene3D" id="3.40.50.2000">
    <property type="entry name" value="Glycogen Phosphorylase B"/>
    <property type="match status" value="2"/>
</dbReference>
<dbReference type="EMBL" id="QKOD01000010">
    <property type="protein sequence ID" value="RNJ42551.1"/>
    <property type="molecule type" value="Genomic_DNA"/>
</dbReference>
<name>A0A3M9X3X2_9HYPH</name>
<dbReference type="AlphaFoldDB" id="A0A3M9X3X2"/>
<dbReference type="Proteomes" id="UP000275436">
    <property type="component" value="Unassembled WGS sequence"/>
</dbReference>
<organism evidence="1 2">
    <name type="scientific">Mesorhizobium japonicum</name>
    <dbReference type="NCBI Taxonomy" id="2066070"/>
    <lineage>
        <taxon>Bacteria</taxon>
        <taxon>Pseudomonadati</taxon>
        <taxon>Pseudomonadota</taxon>
        <taxon>Alphaproteobacteria</taxon>
        <taxon>Hyphomicrobiales</taxon>
        <taxon>Phyllobacteriaceae</taxon>
        <taxon>Mesorhizobium</taxon>
    </lineage>
</organism>
<gene>
    <name evidence="1" type="ORF">DNR46_27645</name>
</gene>
<accession>A0A3M9X3X2</accession>
<protein>
    <recommendedName>
        <fullName evidence="3">Glycosyltransferase</fullName>
    </recommendedName>
</protein>